<keyword evidence="2" id="KW-1133">Transmembrane helix</keyword>
<dbReference type="EMBL" id="LSFI01000055">
    <property type="protein sequence ID" value="OAG26880.1"/>
    <property type="molecule type" value="Genomic_DNA"/>
</dbReference>
<keyword evidence="4" id="KW-1185">Reference proteome</keyword>
<proteinExistence type="inferred from homology"/>
<keyword evidence="2" id="KW-0472">Membrane</keyword>
<dbReference type="PANTHER" id="PTHR33219">
    <property type="entry name" value="YLMG HOMOLOG PROTEIN 2, CHLOROPLASTIC"/>
    <property type="match status" value="1"/>
</dbReference>
<dbReference type="OrthoDB" id="47652at2"/>
<dbReference type="AlphaFoldDB" id="A0A177E620"/>
<organism evidence="3 4">
    <name type="scientific">Thermodesulfatator autotrophicus</name>
    <dbReference type="NCBI Taxonomy" id="1795632"/>
    <lineage>
        <taxon>Bacteria</taxon>
        <taxon>Pseudomonadati</taxon>
        <taxon>Thermodesulfobacteriota</taxon>
        <taxon>Thermodesulfobacteria</taxon>
        <taxon>Thermodesulfobacteriales</taxon>
        <taxon>Thermodesulfatatoraceae</taxon>
        <taxon>Thermodesulfatator</taxon>
    </lineage>
</organism>
<comment type="similarity">
    <text evidence="1">Belongs to the YggT family.</text>
</comment>
<protein>
    <recommendedName>
        <fullName evidence="5">YggT family protein</fullName>
    </recommendedName>
</protein>
<reference evidence="3 4" key="1">
    <citation type="submission" date="2016-02" db="EMBL/GenBank/DDBJ databases">
        <title>Draft genome sequence of Thermodesulfatator sp. S606.</title>
        <authorList>
            <person name="Lai Q."/>
            <person name="Cao J."/>
            <person name="Dupont S."/>
            <person name="Shao Z."/>
            <person name="Jebbar M."/>
            <person name="Alain K."/>
        </authorList>
    </citation>
    <scope>NUCLEOTIDE SEQUENCE [LARGE SCALE GENOMIC DNA]</scope>
    <source>
        <strain evidence="3 4">S606</strain>
    </source>
</reference>
<name>A0A177E620_9BACT</name>
<dbReference type="Proteomes" id="UP000076964">
    <property type="component" value="Unassembled WGS sequence"/>
</dbReference>
<evidence type="ECO:0008006" key="5">
    <source>
        <dbReference type="Google" id="ProtNLM"/>
    </source>
</evidence>
<evidence type="ECO:0000313" key="4">
    <source>
        <dbReference type="Proteomes" id="UP000076964"/>
    </source>
</evidence>
<gene>
    <name evidence="3" type="ORF">TH606_09975</name>
</gene>
<dbReference type="Pfam" id="PF02325">
    <property type="entry name" value="CCB3_YggT"/>
    <property type="match status" value="1"/>
</dbReference>
<sequence>MFVLSHFLKALATVLDISLNIYMWIIIIRALLSWVNPDPYNPIVRFLYGITEPVLSRIRRFVPPMGGIDLSPLVAILIIIFLQQFLVPVLYDLSYSLR</sequence>
<comment type="caution">
    <text evidence="3">The sequence shown here is derived from an EMBL/GenBank/DDBJ whole genome shotgun (WGS) entry which is preliminary data.</text>
</comment>
<keyword evidence="2" id="KW-0812">Transmembrane</keyword>
<evidence type="ECO:0000313" key="3">
    <source>
        <dbReference type="EMBL" id="OAG26880.1"/>
    </source>
</evidence>
<dbReference type="STRING" id="1795632.TH606_09975"/>
<dbReference type="InterPro" id="IPR003425">
    <property type="entry name" value="CCB3/YggT"/>
</dbReference>
<evidence type="ECO:0000256" key="1">
    <source>
        <dbReference type="ARBA" id="ARBA00010894"/>
    </source>
</evidence>
<feature type="transmembrane region" description="Helical" evidence="2">
    <location>
        <begin position="7"/>
        <end position="32"/>
    </location>
</feature>
<accession>A0A177E620</accession>
<dbReference type="PANTHER" id="PTHR33219:SF14">
    <property type="entry name" value="PROTEIN COFACTOR ASSEMBLY OF COMPLEX C SUBUNIT B CCB3, CHLOROPLASTIC-RELATED"/>
    <property type="match status" value="1"/>
</dbReference>
<evidence type="ECO:0000256" key="2">
    <source>
        <dbReference type="SAM" id="Phobius"/>
    </source>
</evidence>
<dbReference type="GO" id="GO:0016020">
    <property type="term" value="C:membrane"/>
    <property type="evidence" value="ECO:0007669"/>
    <property type="project" value="InterPro"/>
</dbReference>
<feature type="transmembrane region" description="Helical" evidence="2">
    <location>
        <begin position="70"/>
        <end position="91"/>
    </location>
</feature>
<dbReference type="RefSeq" id="WP_068543542.1">
    <property type="nucleotide sequence ID" value="NZ_LSFI01000055.1"/>
</dbReference>